<evidence type="ECO:0000313" key="2">
    <source>
        <dbReference type="EMBL" id="MDX8495539.1"/>
    </source>
</evidence>
<dbReference type="RefSeq" id="WP_320229298.1">
    <property type="nucleotide sequence ID" value="NZ_JAVIJC010000040.1"/>
</dbReference>
<dbReference type="Gene3D" id="3.40.50.300">
    <property type="entry name" value="P-loop containing nucleotide triphosphate hydrolases"/>
    <property type="match status" value="1"/>
</dbReference>
<feature type="region of interest" description="Disordered" evidence="1">
    <location>
        <begin position="63"/>
        <end position="84"/>
    </location>
</feature>
<organism evidence="2 3">
    <name type="scientific">Mesorhizobium captivum</name>
    <dbReference type="NCBI Taxonomy" id="3072319"/>
    <lineage>
        <taxon>Bacteria</taxon>
        <taxon>Pseudomonadati</taxon>
        <taxon>Pseudomonadota</taxon>
        <taxon>Alphaproteobacteria</taxon>
        <taxon>Hyphomicrobiales</taxon>
        <taxon>Phyllobacteriaceae</taxon>
        <taxon>Mesorhizobium</taxon>
    </lineage>
</organism>
<dbReference type="EMBL" id="JAVIJC010000040">
    <property type="protein sequence ID" value="MDX8495539.1"/>
    <property type="molecule type" value="Genomic_DNA"/>
</dbReference>
<sequence length="84" mass="8934">MIVTSLGKRHDVVIIDAPPIVGLSDAPILSRLAEGALMVVSTNQVTRKSAKTALTRPVQLARTWSGPPCRSTTASDRREAGLAR</sequence>
<proteinExistence type="predicted"/>
<evidence type="ECO:0000313" key="3">
    <source>
        <dbReference type="Proteomes" id="UP001271249"/>
    </source>
</evidence>
<reference evidence="2 3" key="1">
    <citation type="submission" date="2023-08" db="EMBL/GenBank/DDBJ databases">
        <title>Implementing the SeqCode for naming new Mesorhizobium species isolated from Vachellia karroo root nodules.</title>
        <authorList>
            <person name="Van Lill M."/>
        </authorList>
    </citation>
    <scope>NUCLEOTIDE SEQUENCE [LARGE SCALE GENOMIC DNA]</scope>
    <source>
        <strain evidence="2 3">VK22B</strain>
    </source>
</reference>
<gene>
    <name evidence="2" type="ORF">RFN29_28695</name>
</gene>
<feature type="compositionally biased region" description="Basic and acidic residues" evidence="1">
    <location>
        <begin position="75"/>
        <end position="84"/>
    </location>
</feature>
<accession>A0ABU4Z8F9</accession>
<evidence type="ECO:0008006" key="4">
    <source>
        <dbReference type="Google" id="ProtNLM"/>
    </source>
</evidence>
<comment type="caution">
    <text evidence="2">The sequence shown here is derived from an EMBL/GenBank/DDBJ whole genome shotgun (WGS) entry which is preliminary data.</text>
</comment>
<dbReference type="Proteomes" id="UP001271249">
    <property type="component" value="Unassembled WGS sequence"/>
</dbReference>
<name>A0ABU4Z8F9_9HYPH</name>
<dbReference type="InterPro" id="IPR027417">
    <property type="entry name" value="P-loop_NTPase"/>
</dbReference>
<keyword evidence="3" id="KW-1185">Reference proteome</keyword>
<protein>
    <recommendedName>
        <fullName evidence="4">AAA domain-containing protein</fullName>
    </recommendedName>
</protein>
<evidence type="ECO:0000256" key="1">
    <source>
        <dbReference type="SAM" id="MobiDB-lite"/>
    </source>
</evidence>